<accession>A0ABM9NWV9</accession>
<reference evidence="1 2" key="1">
    <citation type="submission" date="2024-05" db="EMBL/GenBank/DDBJ databases">
        <authorList>
            <person name="Duchaud E."/>
        </authorList>
    </citation>
    <scope>NUCLEOTIDE SEQUENCE [LARGE SCALE GENOMIC DNA]</scope>
    <source>
        <strain evidence="1">Ena-SAMPLE-TAB-13-05-2024-13:56:06:370-140302</strain>
    </source>
</reference>
<dbReference type="RefSeq" id="WP_348711249.1">
    <property type="nucleotide sequence ID" value="NZ_CAXIXW010000002.1"/>
</dbReference>
<sequence>MINIFDLFDEKLIFEELGDSPIRITTPKSSVRKSKLKLKELFKNTLFPNSLSEMYNQISHISILWNIVDEEESSVNQFKEDKWLKEKYLDNGYDWGVVNEYLSGFINITKSEEIFNADFCKNQGYYYTLSNREENPDDFFPLDICWDLTACVKKEGNEILNNIWLVHTNANEIYDMKINIEEYLNLCYKAKGFHYWQLIYLFKTKSEYYELMKRFLPKMLPHINLDLSDFDIEL</sequence>
<keyword evidence="2" id="KW-1185">Reference proteome</keyword>
<evidence type="ECO:0000313" key="1">
    <source>
        <dbReference type="EMBL" id="CAL2082265.1"/>
    </source>
</evidence>
<dbReference type="Proteomes" id="UP001497416">
    <property type="component" value="Unassembled WGS sequence"/>
</dbReference>
<name>A0ABM9NWV9_9FLAO</name>
<gene>
    <name evidence="1" type="ORF">T190607A01A_11333</name>
</gene>
<protein>
    <submittedName>
        <fullName evidence="1">Uncharacterized protein</fullName>
    </submittedName>
</protein>
<organism evidence="1 2">
    <name type="scientific">Tenacibaculum platacis</name>
    <dbReference type="NCBI Taxonomy" id="3137852"/>
    <lineage>
        <taxon>Bacteria</taxon>
        <taxon>Pseudomonadati</taxon>
        <taxon>Bacteroidota</taxon>
        <taxon>Flavobacteriia</taxon>
        <taxon>Flavobacteriales</taxon>
        <taxon>Flavobacteriaceae</taxon>
        <taxon>Tenacibaculum</taxon>
    </lineage>
</organism>
<evidence type="ECO:0000313" key="2">
    <source>
        <dbReference type="Proteomes" id="UP001497416"/>
    </source>
</evidence>
<dbReference type="EMBL" id="CAXIXY010000003">
    <property type="protein sequence ID" value="CAL2082265.1"/>
    <property type="molecule type" value="Genomic_DNA"/>
</dbReference>
<proteinExistence type="predicted"/>
<comment type="caution">
    <text evidence="1">The sequence shown here is derived from an EMBL/GenBank/DDBJ whole genome shotgun (WGS) entry which is preliminary data.</text>
</comment>